<feature type="non-terminal residue" evidence="1">
    <location>
        <position position="1"/>
    </location>
</feature>
<evidence type="ECO:0000313" key="1">
    <source>
        <dbReference type="EMBL" id="KAF1842946.1"/>
    </source>
</evidence>
<name>A0A9P4L5G9_9PLEO</name>
<dbReference type="RefSeq" id="XP_040785509.1">
    <property type="nucleotide sequence ID" value="XM_040929193.1"/>
</dbReference>
<evidence type="ECO:0000313" key="2">
    <source>
        <dbReference type="Proteomes" id="UP000800039"/>
    </source>
</evidence>
<proteinExistence type="predicted"/>
<dbReference type="InterPro" id="IPR036770">
    <property type="entry name" value="Ankyrin_rpt-contain_sf"/>
</dbReference>
<dbReference type="SUPFAM" id="SSF48403">
    <property type="entry name" value="Ankyrin repeat"/>
    <property type="match status" value="1"/>
</dbReference>
<gene>
    <name evidence="1" type="ORF">K460DRAFT_290326</name>
</gene>
<accession>A0A9P4L5G9</accession>
<dbReference type="InterPro" id="IPR002110">
    <property type="entry name" value="Ankyrin_rpt"/>
</dbReference>
<dbReference type="GeneID" id="63846445"/>
<dbReference type="SMART" id="SM00248">
    <property type="entry name" value="ANK"/>
    <property type="match status" value="2"/>
</dbReference>
<reference evidence="1" key="1">
    <citation type="submission" date="2020-01" db="EMBL/GenBank/DDBJ databases">
        <authorList>
            <consortium name="DOE Joint Genome Institute"/>
            <person name="Haridas S."/>
            <person name="Albert R."/>
            <person name="Binder M."/>
            <person name="Bloem J."/>
            <person name="Labutti K."/>
            <person name="Salamov A."/>
            <person name="Andreopoulos B."/>
            <person name="Baker S.E."/>
            <person name="Barry K."/>
            <person name="Bills G."/>
            <person name="Bluhm B.H."/>
            <person name="Cannon C."/>
            <person name="Castanera R."/>
            <person name="Culley D.E."/>
            <person name="Daum C."/>
            <person name="Ezra D."/>
            <person name="Gonzalez J.B."/>
            <person name="Henrissat B."/>
            <person name="Kuo A."/>
            <person name="Liang C."/>
            <person name="Lipzen A."/>
            <person name="Lutzoni F."/>
            <person name="Magnuson J."/>
            <person name="Mondo S."/>
            <person name="Nolan M."/>
            <person name="Ohm R."/>
            <person name="Pangilinan J."/>
            <person name="Park H.-J."/>
            <person name="Ramirez L."/>
            <person name="Alfaro M."/>
            <person name="Sun H."/>
            <person name="Tritt A."/>
            <person name="Yoshinaga Y."/>
            <person name="Zwiers L.-H."/>
            <person name="Turgeon B.G."/>
            <person name="Goodwin S.B."/>
            <person name="Spatafora J.W."/>
            <person name="Crous P.W."/>
            <person name="Grigoriev I.V."/>
        </authorList>
    </citation>
    <scope>NUCLEOTIDE SEQUENCE</scope>
    <source>
        <strain evidence="1">CBS 394.84</strain>
    </source>
</reference>
<organism evidence="1 2">
    <name type="scientific">Cucurbitaria berberidis CBS 394.84</name>
    <dbReference type="NCBI Taxonomy" id="1168544"/>
    <lineage>
        <taxon>Eukaryota</taxon>
        <taxon>Fungi</taxon>
        <taxon>Dikarya</taxon>
        <taxon>Ascomycota</taxon>
        <taxon>Pezizomycotina</taxon>
        <taxon>Dothideomycetes</taxon>
        <taxon>Pleosporomycetidae</taxon>
        <taxon>Pleosporales</taxon>
        <taxon>Pleosporineae</taxon>
        <taxon>Cucurbitariaceae</taxon>
        <taxon>Cucurbitaria</taxon>
    </lineage>
</organism>
<sequence>LCAGLAIIIGEYNISLAIMRRDYYSPNRKSWWDGFDRLGAPAELAAAMSARRYHIVAYQLREFPDNGVSIVYGTPLINVFKLGDQHLLNIMVQHLDSPRLNQQSNIQRRNILFQSSQNNAFPVHKAMLCAISYNQLNMTTVLLQLYTKYIRCVEDSELNDWLEAAVDQGNVAMVHALAKMPCNSWFKIRFPLMGWICETGDYDLVSAAFRLTSLQLTHGSSAQNPLHIAVRSSYADSVRALVDTGRVKINALVSSNIPRYSRGSIITLDVAVYHGHVAVIQYLISQGAVLADKMPSKEVPGYIYKLLRQASIDRNNGKTFKVEYGQWKNLGREERNYMMGI</sequence>
<dbReference type="Proteomes" id="UP000800039">
    <property type="component" value="Unassembled WGS sequence"/>
</dbReference>
<keyword evidence="2" id="KW-1185">Reference proteome</keyword>
<comment type="caution">
    <text evidence="1">The sequence shown here is derived from an EMBL/GenBank/DDBJ whole genome shotgun (WGS) entry which is preliminary data.</text>
</comment>
<dbReference type="AlphaFoldDB" id="A0A9P4L5G9"/>
<dbReference type="OrthoDB" id="3692348at2759"/>
<dbReference type="EMBL" id="ML976617">
    <property type="protein sequence ID" value="KAF1842946.1"/>
    <property type="molecule type" value="Genomic_DNA"/>
</dbReference>
<protein>
    <recommendedName>
        <fullName evidence="3">Ankyrin</fullName>
    </recommendedName>
</protein>
<evidence type="ECO:0008006" key="3">
    <source>
        <dbReference type="Google" id="ProtNLM"/>
    </source>
</evidence>
<dbReference type="Gene3D" id="1.25.40.20">
    <property type="entry name" value="Ankyrin repeat-containing domain"/>
    <property type="match status" value="1"/>
</dbReference>